<feature type="compositionally biased region" description="Low complexity" evidence="1">
    <location>
        <begin position="1"/>
        <end position="16"/>
    </location>
</feature>
<reference evidence="3" key="2">
    <citation type="submission" date="2025-08" db="UniProtKB">
        <authorList>
            <consortium name="RefSeq"/>
        </authorList>
    </citation>
    <scope>IDENTIFICATION</scope>
    <source>
        <tissue evidence="3">Leaf</tissue>
    </source>
</reference>
<reference evidence="2" key="1">
    <citation type="journal article" date="2020" name="Plant Biotechnol. J.">
        <title>The pomegranate (Punica granatum L.) draft genome dissects genetic divergence between soft- and hard-seeded cultivars.</title>
        <authorList>
            <person name="Luo X."/>
            <person name="Li H."/>
            <person name="Wu Z."/>
            <person name="Yao W."/>
            <person name="Zhao P."/>
            <person name="Cao D."/>
            <person name="Yu H."/>
            <person name="Li K."/>
            <person name="Poudel K."/>
            <person name="Zhao D."/>
            <person name="Zhang F."/>
            <person name="Xia X."/>
            <person name="Chen L."/>
            <person name="Wang Q."/>
            <person name="Jing D."/>
            <person name="Cao S."/>
        </authorList>
    </citation>
    <scope>NUCLEOTIDE SEQUENCE [LARGE SCALE GENOMIC DNA]</scope>
    <source>
        <strain evidence="2">cv. Tunisia</strain>
    </source>
</reference>
<keyword evidence="2" id="KW-1185">Reference proteome</keyword>
<dbReference type="GeneID" id="116208693"/>
<dbReference type="Proteomes" id="UP000515151">
    <property type="component" value="Chromosome 5"/>
</dbReference>
<organism evidence="2 3">
    <name type="scientific">Punica granatum</name>
    <name type="common">Pomegranate</name>
    <dbReference type="NCBI Taxonomy" id="22663"/>
    <lineage>
        <taxon>Eukaryota</taxon>
        <taxon>Viridiplantae</taxon>
        <taxon>Streptophyta</taxon>
        <taxon>Embryophyta</taxon>
        <taxon>Tracheophyta</taxon>
        <taxon>Spermatophyta</taxon>
        <taxon>Magnoliopsida</taxon>
        <taxon>eudicotyledons</taxon>
        <taxon>Gunneridae</taxon>
        <taxon>Pentapetalae</taxon>
        <taxon>rosids</taxon>
        <taxon>malvids</taxon>
        <taxon>Myrtales</taxon>
        <taxon>Lythraceae</taxon>
        <taxon>Punica</taxon>
    </lineage>
</organism>
<dbReference type="AlphaFoldDB" id="A0A6P8DL98"/>
<sequence>MNPRTTTLGPSTTTSTRPRDPRALDPRAVDLEVSASLCASKIEGESTDLSLFATSDHLPAADWLSFIEFCFLVWHWRLWAEFSKLEAIALLVKGIGRGEAILRCLVLLLKTGKHSDIWRLVSLMEDYKSEIENWELGAGIYISFYSIKSSFLDEESRMGEPV</sequence>
<gene>
    <name evidence="3" type="primary">LOC116208693</name>
</gene>
<evidence type="ECO:0000313" key="3">
    <source>
        <dbReference type="RefSeq" id="XP_031398097.1"/>
    </source>
</evidence>
<dbReference type="RefSeq" id="XP_031398097.1">
    <property type="nucleotide sequence ID" value="XM_031542237.1"/>
</dbReference>
<proteinExistence type="predicted"/>
<evidence type="ECO:0000313" key="2">
    <source>
        <dbReference type="Proteomes" id="UP000515151"/>
    </source>
</evidence>
<protein>
    <submittedName>
        <fullName evidence="3">Uncharacterized protein LOC116208693</fullName>
    </submittedName>
</protein>
<accession>A0A6P8DL98</accession>
<feature type="region of interest" description="Disordered" evidence="1">
    <location>
        <begin position="1"/>
        <end position="21"/>
    </location>
</feature>
<evidence type="ECO:0000256" key="1">
    <source>
        <dbReference type="SAM" id="MobiDB-lite"/>
    </source>
</evidence>
<dbReference type="OrthoDB" id="3797628at2759"/>
<name>A0A6P8DL98_PUNGR</name>